<keyword evidence="2" id="KW-1185">Reference proteome</keyword>
<proteinExistence type="predicted"/>
<dbReference type="Proteomes" id="UP000054350">
    <property type="component" value="Unassembled WGS sequence"/>
</dbReference>
<sequence length="333" mass="36933">MQVDYLESRMLDHALPPHLVTLALKRIDLDTTRAKLLAAHLPKTLRHLALNEVEVGQHDIGPLVLAIPPGVRDLAIVNVQIGDDLIRELARVILPNLTHLRLVSTGVTQRGLMAVIVVLPAGQLVSLTLGGIPLHMETATALAAWLARTTQLKCLGLHHMCTKVAPNAIDFVLAALPSSLRSLELPGSLYSATSLATHMSRVYDLEVLDVSNLLGPPGSLADLIPTIRYTLKVLRMAYIDMYETDLAEMLYRVGRPWCFLVEVDLRCAQLGLQGIENVFYALERILSCGPGPHQEPRPHVLLLGNLVTVRQRRFRQIREWWATNGWDIEPCRG</sequence>
<dbReference type="VEuPathDB" id="FungiDB:AMAG_12331"/>
<dbReference type="InterPro" id="IPR032675">
    <property type="entry name" value="LRR_dom_sf"/>
</dbReference>
<protein>
    <recommendedName>
        <fullName evidence="3">F-box domain-containing protein</fullName>
    </recommendedName>
</protein>
<organism evidence="1 2">
    <name type="scientific">Allomyces macrogynus (strain ATCC 38327)</name>
    <name type="common">Allomyces javanicus var. macrogynus</name>
    <dbReference type="NCBI Taxonomy" id="578462"/>
    <lineage>
        <taxon>Eukaryota</taxon>
        <taxon>Fungi</taxon>
        <taxon>Fungi incertae sedis</taxon>
        <taxon>Blastocladiomycota</taxon>
        <taxon>Blastocladiomycetes</taxon>
        <taxon>Blastocladiales</taxon>
        <taxon>Blastocladiaceae</taxon>
        <taxon>Allomyces</taxon>
    </lineage>
</organism>
<reference evidence="1 2" key="1">
    <citation type="submission" date="2009-11" db="EMBL/GenBank/DDBJ databases">
        <title>Annotation of Allomyces macrogynus ATCC 38327.</title>
        <authorList>
            <consortium name="The Broad Institute Genome Sequencing Platform"/>
            <person name="Russ C."/>
            <person name="Cuomo C."/>
            <person name="Burger G."/>
            <person name="Gray M.W."/>
            <person name="Holland P.W.H."/>
            <person name="King N."/>
            <person name="Lang F.B.F."/>
            <person name="Roger A.J."/>
            <person name="Ruiz-Trillo I."/>
            <person name="Young S.K."/>
            <person name="Zeng Q."/>
            <person name="Gargeya S."/>
            <person name="Fitzgerald M."/>
            <person name="Haas B."/>
            <person name="Abouelleil A."/>
            <person name="Alvarado L."/>
            <person name="Arachchi H.M."/>
            <person name="Berlin A."/>
            <person name="Chapman S.B."/>
            <person name="Gearin G."/>
            <person name="Goldberg J."/>
            <person name="Griggs A."/>
            <person name="Gujja S."/>
            <person name="Hansen M."/>
            <person name="Heiman D."/>
            <person name="Howarth C."/>
            <person name="Larimer J."/>
            <person name="Lui A."/>
            <person name="MacDonald P.J.P."/>
            <person name="McCowen C."/>
            <person name="Montmayeur A."/>
            <person name="Murphy C."/>
            <person name="Neiman D."/>
            <person name="Pearson M."/>
            <person name="Priest M."/>
            <person name="Roberts A."/>
            <person name="Saif S."/>
            <person name="Shea T."/>
            <person name="Sisk P."/>
            <person name="Stolte C."/>
            <person name="Sykes S."/>
            <person name="Wortman J."/>
            <person name="Nusbaum C."/>
            <person name="Birren B."/>
        </authorList>
    </citation>
    <scope>NUCLEOTIDE SEQUENCE [LARGE SCALE GENOMIC DNA]</scope>
    <source>
        <strain evidence="1 2">ATCC 38327</strain>
    </source>
</reference>
<reference evidence="2" key="2">
    <citation type="submission" date="2009-11" db="EMBL/GenBank/DDBJ databases">
        <title>The Genome Sequence of Allomyces macrogynus strain ATCC 38327.</title>
        <authorList>
            <consortium name="The Broad Institute Genome Sequencing Platform"/>
            <person name="Russ C."/>
            <person name="Cuomo C."/>
            <person name="Shea T."/>
            <person name="Young S.K."/>
            <person name="Zeng Q."/>
            <person name="Koehrsen M."/>
            <person name="Haas B."/>
            <person name="Borodovsky M."/>
            <person name="Guigo R."/>
            <person name="Alvarado L."/>
            <person name="Berlin A."/>
            <person name="Borenstein D."/>
            <person name="Chen Z."/>
            <person name="Engels R."/>
            <person name="Freedman E."/>
            <person name="Gellesch M."/>
            <person name="Goldberg J."/>
            <person name="Griggs A."/>
            <person name="Gujja S."/>
            <person name="Heiman D."/>
            <person name="Hepburn T."/>
            <person name="Howarth C."/>
            <person name="Jen D."/>
            <person name="Larson L."/>
            <person name="Lewis B."/>
            <person name="Mehta T."/>
            <person name="Park D."/>
            <person name="Pearson M."/>
            <person name="Roberts A."/>
            <person name="Saif S."/>
            <person name="Shenoy N."/>
            <person name="Sisk P."/>
            <person name="Stolte C."/>
            <person name="Sykes S."/>
            <person name="Walk T."/>
            <person name="White J."/>
            <person name="Yandava C."/>
            <person name="Burger G."/>
            <person name="Gray M.W."/>
            <person name="Holland P.W.H."/>
            <person name="King N."/>
            <person name="Lang F.B.F."/>
            <person name="Roger A.J."/>
            <person name="Ruiz-Trillo I."/>
            <person name="Lander E."/>
            <person name="Nusbaum C."/>
        </authorList>
    </citation>
    <scope>NUCLEOTIDE SEQUENCE [LARGE SCALE GENOMIC DNA]</scope>
    <source>
        <strain evidence="2">ATCC 38327</strain>
    </source>
</reference>
<evidence type="ECO:0000313" key="2">
    <source>
        <dbReference type="Proteomes" id="UP000054350"/>
    </source>
</evidence>
<evidence type="ECO:0008006" key="3">
    <source>
        <dbReference type="Google" id="ProtNLM"/>
    </source>
</evidence>
<evidence type="ECO:0000313" key="1">
    <source>
        <dbReference type="EMBL" id="KNE67262.1"/>
    </source>
</evidence>
<name>A0A0L0SXM7_ALLM3</name>
<dbReference type="EMBL" id="GG745352">
    <property type="protein sequence ID" value="KNE67262.1"/>
    <property type="molecule type" value="Genomic_DNA"/>
</dbReference>
<dbReference type="Gene3D" id="3.80.10.10">
    <property type="entry name" value="Ribonuclease Inhibitor"/>
    <property type="match status" value="1"/>
</dbReference>
<accession>A0A0L0SXM7</accession>
<dbReference type="SUPFAM" id="SSF52047">
    <property type="entry name" value="RNI-like"/>
    <property type="match status" value="1"/>
</dbReference>
<gene>
    <name evidence="1" type="ORF">AMAG_12331</name>
</gene>
<dbReference type="AlphaFoldDB" id="A0A0L0SXM7"/>